<keyword evidence="3" id="KW-1185">Reference proteome</keyword>
<evidence type="ECO:0000313" key="2">
    <source>
        <dbReference type="EMBL" id="WWR46537.1"/>
    </source>
</evidence>
<proteinExistence type="predicted"/>
<gene>
    <name evidence="2" type="ORF">RZ517_17500</name>
</gene>
<organism evidence="2 3">
    <name type="scientific">Roseovarius phycicola</name>
    <dbReference type="NCBI Taxonomy" id="3080976"/>
    <lineage>
        <taxon>Bacteria</taxon>
        <taxon>Pseudomonadati</taxon>
        <taxon>Pseudomonadota</taxon>
        <taxon>Alphaproteobacteria</taxon>
        <taxon>Rhodobacterales</taxon>
        <taxon>Roseobacteraceae</taxon>
        <taxon>Roseovarius</taxon>
    </lineage>
</organism>
<dbReference type="EMBL" id="CP146069">
    <property type="protein sequence ID" value="WWR46537.1"/>
    <property type="molecule type" value="Genomic_DNA"/>
</dbReference>
<name>A0ABZ2HGY0_9RHOB</name>
<evidence type="ECO:0000256" key="1">
    <source>
        <dbReference type="SAM" id="SignalP"/>
    </source>
</evidence>
<accession>A0ABZ2HGY0</accession>
<sequence length="161" mass="17966">MTDLARRYHVGITSVLRRCALAFSCALPVAAQADAWDEFVDRCLDPYEHLAFEIVTGLEPQPIDQMHEARRVYGPTDDGYLLVLDAAPSLGERACAVEFAGKEESQAAHDWMVEQLASGRYAPGEDGWLISQDWIEPRLMVRTETGAARTYYAVVETDLES</sequence>
<reference evidence="2 3" key="1">
    <citation type="submission" date="2023-10" db="EMBL/GenBank/DDBJ databases">
        <title>Roseovarius strain S88 nov., isolated from a marine algae.</title>
        <authorList>
            <person name="Lee M.W."/>
            <person name="Lee J.K."/>
            <person name="Kim J.M."/>
            <person name="Choi D.G."/>
            <person name="Baek J.H."/>
            <person name="Bayburt H."/>
            <person name="Jung J.J."/>
            <person name="Han D.M."/>
            <person name="Jeon C.O."/>
        </authorList>
    </citation>
    <scope>NUCLEOTIDE SEQUENCE [LARGE SCALE GENOMIC DNA]</scope>
    <source>
        <strain evidence="2 3">S88</strain>
    </source>
</reference>
<dbReference type="RefSeq" id="WP_338549389.1">
    <property type="nucleotide sequence ID" value="NZ_CP146069.1"/>
</dbReference>
<feature type="signal peptide" evidence="1">
    <location>
        <begin position="1"/>
        <end position="33"/>
    </location>
</feature>
<protein>
    <submittedName>
        <fullName evidence="2">Uncharacterized protein</fullName>
    </submittedName>
</protein>
<keyword evidence="1" id="KW-0732">Signal</keyword>
<dbReference type="Proteomes" id="UP001364156">
    <property type="component" value="Chromosome"/>
</dbReference>
<evidence type="ECO:0000313" key="3">
    <source>
        <dbReference type="Proteomes" id="UP001364156"/>
    </source>
</evidence>
<feature type="chain" id="PRO_5046488902" evidence="1">
    <location>
        <begin position="34"/>
        <end position="161"/>
    </location>
</feature>